<organism evidence="2 3">
    <name type="scientific">Candidatus Falkowbacteria bacterium CG10_big_fil_rev_8_21_14_0_10_39_11</name>
    <dbReference type="NCBI Taxonomy" id="1974565"/>
    <lineage>
        <taxon>Bacteria</taxon>
        <taxon>Candidatus Falkowiibacteriota</taxon>
    </lineage>
</organism>
<sequence length="145" mass="16218">MKKMILILFVILSISLEYYNYLNHPQVLGIFLDIIGAYYLGQSFVTKNLDDIVCESWGSESNKYPGGLSDNLGISLYQQAIEARTGFIILTIGFIIQGVSITHPDWEIIKCLGGSLVILLLITVNIIHSSLLKPDRIVKKMDDRG</sequence>
<proteinExistence type="predicted"/>
<keyword evidence="1" id="KW-0812">Transmembrane</keyword>
<dbReference type="AlphaFoldDB" id="A0A2H0V4W9"/>
<keyword evidence="1" id="KW-0472">Membrane</keyword>
<keyword evidence="1" id="KW-1133">Transmembrane helix</keyword>
<name>A0A2H0V4W9_9BACT</name>
<reference evidence="3" key="1">
    <citation type="submission" date="2017-09" db="EMBL/GenBank/DDBJ databases">
        <title>Depth-based differentiation of microbial function through sediment-hosted aquifers and enrichment of novel symbionts in the deep terrestrial subsurface.</title>
        <authorList>
            <person name="Probst A.J."/>
            <person name="Ladd B."/>
            <person name="Jarett J.K."/>
            <person name="Geller-Mcgrath D.E."/>
            <person name="Sieber C.M.K."/>
            <person name="Emerson J.B."/>
            <person name="Anantharaman K."/>
            <person name="Thomas B.C."/>
            <person name="Malmstrom R."/>
            <person name="Stieglmeier M."/>
            <person name="Klingl A."/>
            <person name="Woyke T."/>
            <person name="Ryan C.M."/>
            <person name="Banfield J.F."/>
        </authorList>
    </citation>
    <scope>NUCLEOTIDE SEQUENCE [LARGE SCALE GENOMIC DNA]</scope>
</reference>
<accession>A0A2H0V4W9</accession>
<evidence type="ECO:0000256" key="1">
    <source>
        <dbReference type="SAM" id="Phobius"/>
    </source>
</evidence>
<feature type="transmembrane region" description="Helical" evidence="1">
    <location>
        <begin position="87"/>
        <end position="106"/>
    </location>
</feature>
<dbReference type="EMBL" id="PFAP01000019">
    <property type="protein sequence ID" value="PIR94095.1"/>
    <property type="molecule type" value="Genomic_DNA"/>
</dbReference>
<evidence type="ECO:0000313" key="3">
    <source>
        <dbReference type="Proteomes" id="UP000229901"/>
    </source>
</evidence>
<dbReference type="Proteomes" id="UP000229901">
    <property type="component" value="Unassembled WGS sequence"/>
</dbReference>
<evidence type="ECO:0000313" key="2">
    <source>
        <dbReference type="EMBL" id="PIR94095.1"/>
    </source>
</evidence>
<comment type="caution">
    <text evidence="2">The sequence shown here is derived from an EMBL/GenBank/DDBJ whole genome shotgun (WGS) entry which is preliminary data.</text>
</comment>
<gene>
    <name evidence="2" type="ORF">COT97_03130</name>
</gene>
<feature type="transmembrane region" description="Helical" evidence="1">
    <location>
        <begin position="112"/>
        <end position="132"/>
    </location>
</feature>
<protein>
    <submittedName>
        <fullName evidence="2">Uncharacterized protein</fullName>
    </submittedName>
</protein>